<feature type="transmembrane region" description="Helical" evidence="6">
    <location>
        <begin position="244"/>
        <end position="267"/>
    </location>
</feature>
<reference evidence="8 9" key="1">
    <citation type="submission" date="2012-12" db="EMBL/GenBank/DDBJ databases">
        <title>Novel taxa of Listeriaceae from agricultural environments in the United States.</title>
        <authorList>
            <person name="den Bakker H.C."/>
            <person name="Allred A."/>
            <person name="Warchocki S."/>
            <person name="Wright E.M."/>
            <person name="Burrell A."/>
            <person name="Nightingale K.K."/>
            <person name="Kephart D."/>
            <person name="Wiedmann M."/>
        </authorList>
    </citation>
    <scope>NUCLEOTIDE SEQUENCE [LARGE SCALE GENOMIC DNA]</scope>
    <source>
        <strain evidence="8 9">FSL F6-1037</strain>
    </source>
</reference>
<keyword evidence="2" id="KW-0813">Transport</keyword>
<feature type="transmembrane region" description="Helical" evidence="6">
    <location>
        <begin position="279"/>
        <end position="300"/>
    </location>
</feature>
<keyword evidence="9" id="KW-1185">Reference proteome</keyword>
<dbReference type="Pfam" id="PF13347">
    <property type="entry name" value="MFS_2"/>
    <property type="match status" value="1"/>
</dbReference>
<evidence type="ECO:0000256" key="3">
    <source>
        <dbReference type="ARBA" id="ARBA00022692"/>
    </source>
</evidence>
<dbReference type="RefSeq" id="WP_035314098.1">
    <property type="nucleotide sequence ID" value="NZ_AODH01000019.1"/>
</dbReference>
<evidence type="ECO:0000256" key="6">
    <source>
        <dbReference type="SAM" id="Phobius"/>
    </source>
</evidence>
<dbReference type="GO" id="GO:0015293">
    <property type="term" value="F:symporter activity"/>
    <property type="evidence" value="ECO:0007669"/>
    <property type="project" value="InterPro"/>
</dbReference>
<dbReference type="STRING" id="1265861.BCAMP_05224"/>
<dbReference type="SUPFAM" id="SSF103473">
    <property type="entry name" value="MFS general substrate transporter"/>
    <property type="match status" value="1"/>
</dbReference>
<evidence type="ECO:0000313" key="9">
    <source>
        <dbReference type="Proteomes" id="UP000019243"/>
    </source>
</evidence>
<evidence type="ECO:0000256" key="5">
    <source>
        <dbReference type="ARBA" id="ARBA00023136"/>
    </source>
</evidence>
<evidence type="ECO:0000256" key="4">
    <source>
        <dbReference type="ARBA" id="ARBA00022989"/>
    </source>
</evidence>
<organism evidence="8 9">
    <name type="scientific">Brochothrix campestris FSL F6-1037</name>
    <dbReference type="NCBI Taxonomy" id="1265861"/>
    <lineage>
        <taxon>Bacteria</taxon>
        <taxon>Bacillati</taxon>
        <taxon>Bacillota</taxon>
        <taxon>Bacilli</taxon>
        <taxon>Bacillales</taxon>
        <taxon>Listeriaceae</taxon>
        <taxon>Brochothrix</taxon>
    </lineage>
</organism>
<name>W7CTW0_9LIST</name>
<feature type="transmembrane region" description="Helical" evidence="6">
    <location>
        <begin position="307"/>
        <end position="326"/>
    </location>
</feature>
<dbReference type="GO" id="GO:0008643">
    <property type="term" value="P:carbohydrate transport"/>
    <property type="evidence" value="ECO:0007669"/>
    <property type="project" value="InterPro"/>
</dbReference>
<comment type="subcellular location">
    <subcellularLocation>
        <location evidence="1">Cell membrane</location>
        <topology evidence="1">Multi-pass membrane protein</topology>
    </subcellularLocation>
</comment>
<dbReference type="AlphaFoldDB" id="W7CTW0"/>
<keyword evidence="3 6" id="KW-0812">Transmembrane</keyword>
<feature type="transmembrane region" description="Helical" evidence="6">
    <location>
        <begin position="332"/>
        <end position="353"/>
    </location>
</feature>
<dbReference type="EMBL" id="AODH01000019">
    <property type="protein sequence ID" value="EUJ40332.1"/>
    <property type="molecule type" value="Genomic_DNA"/>
</dbReference>
<evidence type="ECO:0000256" key="1">
    <source>
        <dbReference type="ARBA" id="ARBA00004651"/>
    </source>
</evidence>
<dbReference type="PROSITE" id="PS50850">
    <property type="entry name" value="MFS"/>
    <property type="match status" value="1"/>
</dbReference>
<dbReference type="Proteomes" id="UP000019243">
    <property type="component" value="Unassembled WGS sequence"/>
</dbReference>
<proteinExistence type="predicted"/>
<feature type="transmembrane region" description="Helical" evidence="6">
    <location>
        <begin position="46"/>
        <end position="65"/>
    </location>
</feature>
<feature type="domain" description="Major facilitator superfamily (MFS) profile" evidence="7">
    <location>
        <begin position="14"/>
        <end position="444"/>
    </location>
</feature>
<keyword evidence="5 6" id="KW-0472">Membrane</keyword>
<dbReference type="InterPro" id="IPR039672">
    <property type="entry name" value="MFS_2"/>
</dbReference>
<protein>
    <submittedName>
        <fullName evidence="8">Sugar (Glycoside-Pentoside-hexuronide) transporter</fullName>
    </submittedName>
</protein>
<accession>W7CTW0</accession>
<dbReference type="PANTHER" id="PTHR11328:SF24">
    <property type="entry name" value="MAJOR FACILITATOR SUPERFAMILY (MFS) PROFILE DOMAIN-CONTAINING PROTEIN"/>
    <property type="match status" value="1"/>
</dbReference>
<evidence type="ECO:0000259" key="7">
    <source>
        <dbReference type="PROSITE" id="PS50850"/>
    </source>
</evidence>
<feature type="transmembrane region" description="Helical" evidence="6">
    <location>
        <begin position="418"/>
        <end position="442"/>
    </location>
</feature>
<evidence type="ECO:0000256" key="2">
    <source>
        <dbReference type="ARBA" id="ARBA00022448"/>
    </source>
</evidence>
<dbReference type="InterPro" id="IPR020846">
    <property type="entry name" value="MFS_dom"/>
</dbReference>
<dbReference type="InterPro" id="IPR036259">
    <property type="entry name" value="MFS_trans_sf"/>
</dbReference>
<feature type="transmembrane region" description="Helical" evidence="6">
    <location>
        <begin position="113"/>
        <end position="139"/>
    </location>
</feature>
<dbReference type="OrthoDB" id="9764596at2"/>
<feature type="transmembrane region" description="Helical" evidence="6">
    <location>
        <begin position="20"/>
        <end position="40"/>
    </location>
</feature>
<sequence>MESEGNTARLTVKVKTGYAIGQFVDSIGFNIYYFFFLFFLTDFVGIPPAIAGTVSLIAILWDAIFDPVAGYLSDNLKSQYGRRRPLMIAAVIPYSIALFLIFNNVSFSSQGAFIYYLAMAIVFWSCYKFYVIPYFALGVELTDDFNERTTLRAWASVGIYISVLLTSALPPYLLAVFQQQGISGANGWRLIATLFSLMLLLCAFICWHFTRGKEKFSQNEAQAQPQQSLLKSFVEIFKLKPTKFLAGSVFLWAIVSTMGTGSLIYLMSYTLGYSADRQSLFFIINSVVCILWLPLIIWVSKYVDKKNIYAVALAIGTLGLLAFAFIGFPSFAFLILFCIVFCLGNSTYWTIYYSMMYDVCEVDDYVNQRRREGAITALMSFSQKLGAAIATWMIGFMLSVSGYNGALDVQTAAANKMILYLNTLFPGLFGIFAVLVILFYPITKKTV</sequence>
<feature type="transmembrane region" description="Helical" evidence="6">
    <location>
        <begin position="374"/>
        <end position="398"/>
    </location>
</feature>
<evidence type="ECO:0000313" key="8">
    <source>
        <dbReference type="EMBL" id="EUJ40332.1"/>
    </source>
</evidence>
<comment type="caution">
    <text evidence="8">The sequence shown here is derived from an EMBL/GenBank/DDBJ whole genome shotgun (WGS) entry which is preliminary data.</text>
</comment>
<feature type="transmembrane region" description="Helical" evidence="6">
    <location>
        <begin position="86"/>
        <end position="107"/>
    </location>
</feature>
<keyword evidence="4 6" id="KW-1133">Transmembrane helix</keyword>
<gene>
    <name evidence="8" type="ORF">BCAMP_05224</name>
</gene>
<dbReference type="Gene3D" id="1.20.1250.20">
    <property type="entry name" value="MFS general substrate transporter like domains"/>
    <property type="match status" value="1"/>
</dbReference>
<feature type="transmembrane region" description="Helical" evidence="6">
    <location>
        <begin position="187"/>
        <end position="209"/>
    </location>
</feature>
<dbReference type="PANTHER" id="PTHR11328">
    <property type="entry name" value="MAJOR FACILITATOR SUPERFAMILY DOMAIN-CONTAINING PROTEIN"/>
    <property type="match status" value="1"/>
</dbReference>
<feature type="transmembrane region" description="Helical" evidence="6">
    <location>
        <begin position="151"/>
        <end position="175"/>
    </location>
</feature>
<dbReference type="GO" id="GO:0005886">
    <property type="term" value="C:plasma membrane"/>
    <property type="evidence" value="ECO:0007669"/>
    <property type="project" value="UniProtKB-SubCell"/>
</dbReference>